<dbReference type="RefSeq" id="WP_227323676.1">
    <property type="nucleotide sequence ID" value="NZ_JAESVB010000022.1"/>
</dbReference>
<dbReference type="InterPro" id="IPR001279">
    <property type="entry name" value="Metallo-B-lactamas"/>
</dbReference>
<dbReference type="SUPFAM" id="SSF56281">
    <property type="entry name" value="Metallo-hydrolase/oxidoreductase"/>
    <property type="match status" value="1"/>
</dbReference>
<dbReference type="Pfam" id="PF00753">
    <property type="entry name" value="Lactamase_B"/>
    <property type="match status" value="1"/>
</dbReference>
<reference evidence="7" key="1">
    <citation type="journal article" date="2021" name="Microorganisms">
        <title>Acidisoma silvae sp. nov. and Acidisomacellulosilytica sp. nov., Two Acidophilic Bacteria Isolated from Decaying Wood, Hydrolyzing Cellulose and Producing Poly-3-hydroxybutyrate.</title>
        <authorList>
            <person name="Mieszkin S."/>
            <person name="Pouder E."/>
            <person name="Uroz S."/>
            <person name="Simon-Colin C."/>
            <person name="Alain K."/>
        </authorList>
    </citation>
    <scope>NUCLEOTIDE SEQUENCE</scope>
    <source>
        <strain evidence="7">HW T2.11</strain>
    </source>
</reference>
<evidence type="ECO:0000313" key="8">
    <source>
        <dbReference type="Proteomes" id="UP000708298"/>
    </source>
</evidence>
<dbReference type="CDD" id="cd07729">
    <property type="entry name" value="AHL_lactonase_MBL-fold"/>
    <property type="match status" value="1"/>
</dbReference>
<sequence length="260" mass="29519">MSVIRRLWALDGGRLSEDRNKLVLRQSGPVTVPCPSFLMEHDRGLVLLDTGLAPNAAEDASATYGSLADRLNILLSREQCIDRQIERLGFKTSDVDYVIMSHLHWDHTGGMYLFPQAKFFVMQGELQYAYWPLPGSPPYRREDIDPTRGFDWHEIDAPDFDFFGDGTLRLLHMPGHTPGNASLIVRLGSGNVILACDTAHLQSGLRDDLPMPSDWNTMESVRSMRKLKQIAHVLDASIWIPHDVEDWDRFRNLMAPDICF</sequence>
<dbReference type="InterPro" id="IPR051013">
    <property type="entry name" value="MBL_superfamily_lactonases"/>
</dbReference>
<organism evidence="7 8">
    <name type="scientific">Acidisoma silvae</name>
    <dbReference type="NCBI Taxonomy" id="2802396"/>
    <lineage>
        <taxon>Bacteria</taxon>
        <taxon>Pseudomonadati</taxon>
        <taxon>Pseudomonadota</taxon>
        <taxon>Alphaproteobacteria</taxon>
        <taxon>Acetobacterales</taxon>
        <taxon>Acidocellaceae</taxon>
        <taxon>Acidisoma</taxon>
    </lineage>
</organism>
<evidence type="ECO:0000313" key="7">
    <source>
        <dbReference type="EMBL" id="MCB8878030.1"/>
    </source>
</evidence>
<dbReference type="PANTHER" id="PTHR42978">
    <property type="entry name" value="QUORUM-QUENCHING LACTONASE YTNP-RELATED-RELATED"/>
    <property type="match status" value="1"/>
</dbReference>
<dbReference type="PANTHER" id="PTHR42978:SF2">
    <property type="entry name" value="102 KBASES UNSTABLE REGION: FROM 1 TO 119443"/>
    <property type="match status" value="1"/>
</dbReference>
<dbReference type="InterPro" id="IPR036866">
    <property type="entry name" value="RibonucZ/Hydroxyglut_hydro"/>
</dbReference>
<dbReference type="GO" id="GO:0016787">
    <property type="term" value="F:hydrolase activity"/>
    <property type="evidence" value="ECO:0007669"/>
    <property type="project" value="UniProtKB-KW"/>
</dbReference>
<keyword evidence="8" id="KW-1185">Reference proteome</keyword>
<evidence type="ECO:0000256" key="3">
    <source>
        <dbReference type="ARBA" id="ARBA00022723"/>
    </source>
</evidence>
<evidence type="ECO:0000256" key="4">
    <source>
        <dbReference type="ARBA" id="ARBA00022801"/>
    </source>
</evidence>
<comment type="caution">
    <text evidence="7">The sequence shown here is derived from an EMBL/GenBank/DDBJ whole genome shotgun (WGS) entry which is preliminary data.</text>
</comment>
<dbReference type="Proteomes" id="UP000708298">
    <property type="component" value="Unassembled WGS sequence"/>
</dbReference>
<dbReference type="SMART" id="SM00849">
    <property type="entry name" value="Lactamase_B"/>
    <property type="match status" value="1"/>
</dbReference>
<name>A0A963YXB3_9PROT</name>
<keyword evidence="5" id="KW-0862">Zinc</keyword>
<comment type="cofactor">
    <cofactor evidence="1">
        <name>Zn(2+)</name>
        <dbReference type="ChEBI" id="CHEBI:29105"/>
    </cofactor>
</comment>
<comment type="similarity">
    <text evidence="2">Belongs to the metallo-beta-lactamase superfamily.</text>
</comment>
<proteinExistence type="inferred from homology"/>
<keyword evidence="4" id="KW-0378">Hydrolase</keyword>
<dbReference type="Gene3D" id="3.60.15.10">
    <property type="entry name" value="Ribonuclease Z/Hydroxyacylglutathione hydrolase-like"/>
    <property type="match status" value="1"/>
</dbReference>
<keyword evidence="3" id="KW-0479">Metal-binding</keyword>
<dbReference type="AlphaFoldDB" id="A0A963YXB3"/>
<evidence type="ECO:0000259" key="6">
    <source>
        <dbReference type="SMART" id="SM00849"/>
    </source>
</evidence>
<feature type="domain" description="Metallo-beta-lactamase" evidence="6">
    <location>
        <begin position="33"/>
        <end position="242"/>
    </location>
</feature>
<reference evidence="7" key="2">
    <citation type="submission" date="2021-01" db="EMBL/GenBank/DDBJ databases">
        <authorList>
            <person name="Mieszkin S."/>
            <person name="Pouder E."/>
            <person name="Alain K."/>
        </authorList>
    </citation>
    <scope>NUCLEOTIDE SEQUENCE</scope>
    <source>
        <strain evidence="7">HW T2.11</strain>
    </source>
</reference>
<evidence type="ECO:0000256" key="2">
    <source>
        <dbReference type="ARBA" id="ARBA00007749"/>
    </source>
</evidence>
<dbReference type="GO" id="GO:0046872">
    <property type="term" value="F:metal ion binding"/>
    <property type="evidence" value="ECO:0007669"/>
    <property type="project" value="UniProtKB-KW"/>
</dbReference>
<evidence type="ECO:0000256" key="1">
    <source>
        <dbReference type="ARBA" id="ARBA00001947"/>
    </source>
</evidence>
<gene>
    <name evidence="7" type="ORF">ASILVAE211_22765</name>
</gene>
<dbReference type="EMBL" id="JAESVB010000022">
    <property type="protein sequence ID" value="MCB8878030.1"/>
    <property type="molecule type" value="Genomic_DNA"/>
</dbReference>
<evidence type="ECO:0000256" key="5">
    <source>
        <dbReference type="ARBA" id="ARBA00022833"/>
    </source>
</evidence>
<protein>
    <submittedName>
        <fullName evidence="7">N-acyl homoserine lactonase family protein</fullName>
    </submittedName>
</protein>
<accession>A0A963YXB3</accession>